<dbReference type="Bgee" id="ENSPREG00000003251">
    <property type="expression patterns" value="Expressed in caudal fin and 1 other cell type or tissue"/>
</dbReference>
<reference evidence="4" key="1">
    <citation type="submission" date="2013-11" db="EMBL/GenBank/DDBJ databases">
        <title>The genomic landscape of the Guanapo guppy.</title>
        <authorList>
            <person name="Kuenstner A."/>
            <person name="Dreyer C."/>
        </authorList>
    </citation>
    <scope>NUCLEOTIDE SEQUENCE</scope>
    <source>
        <strain evidence="4">Guanapo</strain>
    </source>
</reference>
<evidence type="ECO:0000313" key="3">
    <source>
        <dbReference type="Ensembl" id="ENSPREP00000004637.1"/>
    </source>
</evidence>
<dbReference type="Ensembl" id="ENSPRET00000004701.1">
    <property type="protein sequence ID" value="ENSPREP00000004637.1"/>
    <property type="gene ID" value="ENSPREG00000003251.1"/>
</dbReference>
<dbReference type="AlphaFoldDB" id="A0A3P9N534"/>
<reference evidence="3" key="3">
    <citation type="submission" date="2025-09" db="UniProtKB">
        <authorList>
            <consortium name="Ensembl"/>
        </authorList>
    </citation>
    <scope>IDENTIFICATION</scope>
    <source>
        <strain evidence="3">Guanapo</strain>
    </source>
</reference>
<protein>
    <recommendedName>
        <fullName evidence="2">PiggyBac transposable element-derived protein domain-containing protein</fullName>
    </recommendedName>
</protein>
<feature type="region of interest" description="Disordered" evidence="1">
    <location>
        <begin position="1"/>
        <end position="111"/>
    </location>
</feature>
<dbReference type="OMA" id="SPEYDCL"/>
<dbReference type="PANTHER" id="PTHR46599:SF3">
    <property type="entry name" value="PIGGYBAC TRANSPOSABLE ELEMENT-DERIVED PROTEIN 4"/>
    <property type="match status" value="1"/>
</dbReference>
<feature type="compositionally biased region" description="Acidic residues" evidence="1">
    <location>
        <begin position="16"/>
        <end position="37"/>
    </location>
</feature>
<feature type="domain" description="PiggyBac transposable element-derived protein" evidence="2">
    <location>
        <begin position="112"/>
        <end position="214"/>
    </location>
</feature>
<evidence type="ECO:0000313" key="4">
    <source>
        <dbReference type="Proteomes" id="UP000242638"/>
    </source>
</evidence>
<organism evidence="3 4">
    <name type="scientific">Poecilia reticulata</name>
    <name type="common">Guppy</name>
    <name type="synonym">Acanthophacelus reticulatus</name>
    <dbReference type="NCBI Taxonomy" id="8081"/>
    <lineage>
        <taxon>Eukaryota</taxon>
        <taxon>Metazoa</taxon>
        <taxon>Chordata</taxon>
        <taxon>Craniata</taxon>
        <taxon>Vertebrata</taxon>
        <taxon>Euteleostomi</taxon>
        <taxon>Actinopterygii</taxon>
        <taxon>Neopterygii</taxon>
        <taxon>Teleostei</taxon>
        <taxon>Neoteleostei</taxon>
        <taxon>Acanthomorphata</taxon>
        <taxon>Ovalentaria</taxon>
        <taxon>Atherinomorphae</taxon>
        <taxon>Cyprinodontiformes</taxon>
        <taxon>Poeciliidae</taxon>
        <taxon>Poeciliinae</taxon>
        <taxon>Poecilia</taxon>
    </lineage>
</organism>
<dbReference type="GeneTree" id="ENSGT00940000163467"/>
<dbReference type="Pfam" id="PF13843">
    <property type="entry name" value="DDE_Tnp_1_7"/>
    <property type="match status" value="2"/>
</dbReference>
<feature type="compositionally biased region" description="Basic and acidic residues" evidence="1">
    <location>
        <begin position="64"/>
        <end position="86"/>
    </location>
</feature>
<feature type="region of interest" description="Disordered" evidence="1">
    <location>
        <begin position="429"/>
        <end position="456"/>
    </location>
</feature>
<keyword evidence="4" id="KW-1185">Reference proteome</keyword>
<reference evidence="3" key="2">
    <citation type="submission" date="2025-08" db="UniProtKB">
        <authorList>
            <consortium name="Ensembl"/>
        </authorList>
    </citation>
    <scope>IDENTIFICATION</scope>
    <source>
        <strain evidence="3">Guanapo</strain>
    </source>
</reference>
<dbReference type="STRING" id="8081.ENSPREP00000004637"/>
<name>A0A3P9N534_POERE</name>
<dbReference type="PANTHER" id="PTHR46599">
    <property type="entry name" value="PIGGYBAC TRANSPOSABLE ELEMENT-DERIVED PROTEIN 4"/>
    <property type="match status" value="1"/>
</dbReference>
<dbReference type="Proteomes" id="UP000242638">
    <property type="component" value="Unassembled WGS sequence"/>
</dbReference>
<proteinExistence type="predicted"/>
<dbReference type="InterPro" id="IPR029526">
    <property type="entry name" value="PGBD"/>
</dbReference>
<evidence type="ECO:0000256" key="1">
    <source>
        <dbReference type="SAM" id="MobiDB-lite"/>
    </source>
</evidence>
<feature type="domain" description="PiggyBac transposable element-derived protein" evidence="2">
    <location>
        <begin position="252"/>
        <end position="401"/>
    </location>
</feature>
<evidence type="ECO:0000259" key="2">
    <source>
        <dbReference type="Pfam" id="PF13843"/>
    </source>
</evidence>
<sequence>SKMEDLGEPTLLQVKEEEEELVQIKEEEEEMDEENKDEDALVPSVEDGGTNSLQSPSSSSRKVTRSDVHSGQEVGWRTEQESDRLPRPAPPFLPNRRPGVQPPLSHADRGPSPAELFKLYFHQAAIRTLSVNTNKNATDVSEGEMYQYIGLLMYTTGTMFQLSHPSRGMSRDRFLSIRANLHLSDPEDDAVNDRRKGSPEYDCLHRLRPLYDSVRVACRASKKQTASWGIKLFVLCDSSGYTWTSRFTPAAFLGSGYHVYCDGCYSSPALFSRLHDLGSGACGTFRDTRVGVPNTKMDALTKQSPRGSIRWIKRGASAAHQVDGREAGQCVLHPAHGLFRRRRQTGQQGWTKAWSSGGSSAGGCQRLQPLHVGRSDQLTGSASWPLTVLQHLVDVAVRNGFLLHREPSGQRGQQVLMLQAFQEQLTAQLCGEGPPPAPTSSNLHHLPGGVWSEQGHQGAPQVQSVLQIHSVHV</sequence>
<accession>A0A3P9N534</accession>